<proteinExistence type="predicted"/>
<dbReference type="AlphaFoldDB" id="A0A1M5LYJ7"/>
<gene>
    <name evidence="1" type="ORF">SAMN04488109_1466</name>
</gene>
<name>A0A1M5LYJ7_9BACT</name>
<keyword evidence="2" id="KW-1185">Reference proteome</keyword>
<dbReference type="OrthoDB" id="9791748at2"/>
<accession>A0A1M5LYJ7</accession>
<protein>
    <recommendedName>
        <fullName evidence="3">DUF4331 domain-containing protein</fullName>
    </recommendedName>
</protein>
<evidence type="ECO:0000313" key="1">
    <source>
        <dbReference type="EMBL" id="SHG70091.1"/>
    </source>
</evidence>
<evidence type="ECO:0000313" key="2">
    <source>
        <dbReference type="Proteomes" id="UP000184212"/>
    </source>
</evidence>
<dbReference type="Pfam" id="PF14224">
    <property type="entry name" value="DUF4331"/>
    <property type="match status" value="2"/>
</dbReference>
<reference evidence="1 2" key="1">
    <citation type="submission" date="2016-11" db="EMBL/GenBank/DDBJ databases">
        <authorList>
            <person name="Jaros S."/>
            <person name="Januszkiewicz K."/>
            <person name="Wedrychowicz H."/>
        </authorList>
    </citation>
    <scope>NUCLEOTIDE SEQUENCE [LARGE SCALE GENOMIC DNA]</scope>
    <source>
        <strain evidence="1 2">DSM 24574</strain>
    </source>
</reference>
<dbReference type="Proteomes" id="UP000184212">
    <property type="component" value="Unassembled WGS sequence"/>
</dbReference>
<dbReference type="InterPro" id="IPR025566">
    <property type="entry name" value="DUF4331"/>
</dbReference>
<dbReference type="STRING" id="947013.SAMN04488109_1466"/>
<evidence type="ECO:0008006" key="3">
    <source>
        <dbReference type="Google" id="ProtNLM"/>
    </source>
</evidence>
<organism evidence="1 2">
    <name type="scientific">Chryseolinea serpens</name>
    <dbReference type="NCBI Taxonomy" id="947013"/>
    <lineage>
        <taxon>Bacteria</taxon>
        <taxon>Pseudomonadati</taxon>
        <taxon>Bacteroidota</taxon>
        <taxon>Cytophagia</taxon>
        <taxon>Cytophagales</taxon>
        <taxon>Fulvivirgaceae</taxon>
        <taxon>Chryseolinea</taxon>
    </lineage>
</organism>
<sequence>MKAKTTDLRKGLAVLLAIGVISSATYLIAADHIDAPAVTGKASDITDFYAFESPSNSSNLVFVVNTQGLLAPTATAAAAFDSDVMLEVNIDNSSNKDNMEDLVLQVTFENGKVQVYGPVAPIEKGLNSTLVTTGYKVESDISTYAGSPMTGEANGIKVFAGPRDDPFFFDLDQYKKVIAGTATGFNNPGTDTFAGTNVMSVVIELPKSLLGSGPINAWATTNRKN</sequence>
<dbReference type="EMBL" id="FQWQ01000001">
    <property type="protein sequence ID" value="SHG70091.1"/>
    <property type="molecule type" value="Genomic_DNA"/>
</dbReference>
<dbReference type="RefSeq" id="WP_073132349.1">
    <property type="nucleotide sequence ID" value="NZ_FQWQ01000001.1"/>
</dbReference>